<proteinExistence type="predicted"/>
<protein>
    <submittedName>
        <fullName evidence="2">Uncharacterized protein</fullName>
    </submittedName>
</protein>
<evidence type="ECO:0000313" key="2">
    <source>
        <dbReference type="EMBL" id="KAF6441314.1"/>
    </source>
</evidence>
<evidence type="ECO:0000256" key="1">
    <source>
        <dbReference type="SAM" id="MobiDB-lite"/>
    </source>
</evidence>
<comment type="caution">
    <text evidence="2">The sequence shown here is derived from an EMBL/GenBank/DDBJ whole genome shotgun (WGS) entry which is preliminary data.</text>
</comment>
<feature type="compositionally biased region" description="Basic and acidic residues" evidence="1">
    <location>
        <begin position="18"/>
        <end position="28"/>
    </location>
</feature>
<dbReference type="AlphaFoldDB" id="A0A7J8F0P5"/>
<dbReference type="Proteomes" id="UP000593571">
    <property type="component" value="Unassembled WGS sequence"/>
</dbReference>
<feature type="region of interest" description="Disordered" evidence="1">
    <location>
        <begin position="1"/>
        <end position="28"/>
    </location>
</feature>
<organism evidence="2 3">
    <name type="scientific">Rousettus aegyptiacus</name>
    <name type="common">Egyptian fruit bat</name>
    <name type="synonym">Pteropus aegyptiacus</name>
    <dbReference type="NCBI Taxonomy" id="9407"/>
    <lineage>
        <taxon>Eukaryota</taxon>
        <taxon>Metazoa</taxon>
        <taxon>Chordata</taxon>
        <taxon>Craniata</taxon>
        <taxon>Vertebrata</taxon>
        <taxon>Euteleostomi</taxon>
        <taxon>Mammalia</taxon>
        <taxon>Eutheria</taxon>
        <taxon>Laurasiatheria</taxon>
        <taxon>Chiroptera</taxon>
        <taxon>Yinpterochiroptera</taxon>
        <taxon>Pteropodoidea</taxon>
        <taxon>Pteropodidae</taxon>
        <taxon>Rousettinae</taxon>
        <taxon>Rousettus</taxon>
    </lineage>
</organism>
<reference evidence="2 3" key="1">
    <citation type="journal article" date="2020" name="Nature">
        <title>Six reference-quality genomes reveal evolution of bat adaptations.</title>
        <authorList>
            <person name="Jebb D."/>
            <person name="Huang Z."/>
            <person name="Pippel M."/>
            <person name="Hughes G.M."/>
            <person name="Lavrichenko K."/>
            <person name="Devanna P."/>
            <person name="Winkler S."/>
            <person name="Jermiin L.S."/>
            <person name="Skirmuntt E.C."/>
            <person name="Katzourakis A."/>
            <person name="Burkitt-Gray L."/>
            <person name="Ray D.A."/>
            <person name="Sullivan K.A.M."/>
            <person name="Roscito J.G."/>
            <person name="Kirilenko B.M."/>
            <person name="Davalos L.M."/>
            <person name="Corthals A.P."/>
            <person name="Power M.L."/>
            <person name="Jones G."/>
            <person name="Ransome R.D."/>
            <person name="Dechmann D.K.N."/>
            <person name="Locatelli A.G."/>
            <person name="Puechmaille S.J."/>
            <person name="Fedrigo O."/>
            <person name="Jarvis E.D."/>
            <person name="Hiller M."/>
            <person name="Vernes S.C."/>
            <person name="Myers E.W."/>
            <person name="Teeling E.C."/>
        </authorList>
    </citation>
    <scope>NUCLEOTIDE SEQUENCE [LARGE SCALE GENOMIC DNA]</scope>
    <source>
        <strain evidence="2">MRouAeg1</strain>
        <tissue evidence="2">Muscle</tissue>
    </source>
</reference>
<accession>A0A7J8F0P5</accession>
<gene>
    <name evidence="2" type="ORF">HJG63_012452</name>
</gene>
<evidence type="ECO:0000313" key="3">
    <source>
        <dbReference type="Proteomes" id="UP000593571"/>
    </source>
</evidence>
<dbReference type="EMBL" id="JACASE010000008">
    <property type="protein sequence ID" value="KAF6441314.1"/>
    <property type="molecule type" value="Genomic_DNA"/>
</dbReference>
<name>A0A7J8F0P5_ROUAE</name>
<sequence>MSNMTSVDLLPSAPPPELDPHGLRPHRPELRTAELRLALARTERKRLQHLSPATVSRLCRRPWVCSGQVLTREALLRLASRGRDLGVSTVDVRRTQNLQSRGPHTEFCTAEPCLPAASTLVSTARGERGHAGCVTVGRGCGRVARHCGPPGQDNGVCLKGSGLQLSGYTGVRRRCANTR</sequence>
<keyword evidence="3" id="KW-1185">Reference proteome</keyword>